<dbReference type="InterPro" id="IPR009091">
    <property type="entry name" value="RCC1/BLIP-II"/>
</dbReference>
<evidence type="ECO:0000256" key="1">
    <source>
        <dbReference type="ARBA" id="ARBA00022737"/>
    </source>
</evidence>
<evidence type="ECO:0000313" key="2">
    <source>
        <dbReference type="EMBL" id="XBS49672.1"/>
    </source>
</evidence>
<dbReference type="SUPFAM" id="SSF50985">
    <property type="entry name" value="RCC1/BLIP-II"/>
    <property type="match status" value="1"/>
</dbReference>
<keyword evidence="1" id="KW-0677">Repeat</keyword>
<reference evidence="2" key="1">
    <citation type="submission" date="2024-05" db="EMBL/GenBank/DDBJ databases">
        <authorList>
            <person name="Badawy S."/>
            <person name="Skurnik M."/>
        </authorList>
    </citation>
    <scope>NUCLEOTIDE SEQUENCE</scope>
</reference>
<dbReference type="InterPro" id="IPR051210">
    <property type="entry name" value="Ub_ligase/GEF_domain"/>
</dbReference>
<dbReference type="EMBL" id="PP777464">
    <property type="protein sequence ID" value="XBS49672.1"/>
    <property type="molecule type" value="Genomic_DNA"/>
</dbReference>
<accession>A0AAU7PI05</accession>
<sequence>MLPFVRLFDYGNITPGPKNIIKVGASTQGQFVLTDSHELYYIGRNQGGESGNGNKNTVSSWTLVSADVSNFFTGGRTLVIIKNDNTIWTSGETYWFTSSTTTSYSTTLVDRTEWFTNTIPVNQIANIVCNGGVIFVLSSSSVLYGAGANGYRGVLGIGSSSIYTLTLCASNVRKVMSTPNDSMYISIDNKLYSSGWNDRGLHGTGNRTQVNIWGLRSSGVIDAAIGGHTLNYYNGTSYFTCGTTPNFLSSDSTTFKAVPVSTLPNNSPLFMTNSEATSTATQIILTSAYQKGIGGNRGLGLNNSQTGAIYSAANLQLPVEVSEISDVAFSDGLTSLLTKDGNVYSTGSYYAIPGASADVAVFAKIDLPK</sequence>
<dbReference type="PANTHER" id="PTHR22870:SF408">
    <property type="entry name" value="OS09G0560450 PROTEIN"/>
    <property type="match status" value="1"/>
</dbReference>
<dbReference type="PANTHER" id="PTHR22870">
    <property type="entry name" value="REGULATOR OF CHROMOSOME CONDENSATION"/>
    <property type="match status" value="1"/>
</dbReference>
<name>A0AAU7PI05_9CAUD</name>
<organism evidence="2">
    <name type="scientific">Escherichia phage fEgEco12</name>
    <dbReference type="NCBI Taxonomy" id="3158837"/>
    <lineage>
        <taxon>Viruses</taxon>
        <taxon>Duplodnaviria</taxon>
        <taxon>Heunggongvirae</taxon>
        <taxon>Uroviricota</taxon>
        <taxon>Caudoviricetes</taxon>
    </lineage>
</organism>
<dbReference type="Gene3D" id="2.130.10.30">
    <property type="entry name" value="Regulator of chromosome condensation 1/beta-lactamase-inhibitor protein II"/>
    <property type="match status" value="1"/>
</dbReference>
<proteinExistence type="predicted"/>
<protein>
    <submittedName>
        <fullName evidence="2">DNA condensation protein</fullName>
    </submittedName>
</protein>